<dbReference type="AlphaFoldDB" id="A0A4R8VAT8"/>
<keyword evidence="3" id="KW-1185">Reference proteome</keyword>
<gene>
    <name evidence="2" type="ORF">E3N84_04950</name>
</gene>
<feature type="domain" description="Methyltransferase type 11" evidence="1">
    <location>
        <begin position="59"/>
        <end position="157"/>
    </location>
</feature>
<dbReference type="Proteomes" id="UP000298488">
    <property type="component" value="Unassembled WGS sequence"/>
</dbReference>
<dbReference type="RefSeq" id="WP_104095328.1">
    <property type="nucleotide sequence ID" value="NZ_JACHBP010000001.1"/>
</dbReference>
<accession>A0A4R8VAT8</accession>
<dbReference type="InterPro" id="IPR050508">
    <property type="entry name" value="Methyltransf_Superfamily"/>
</dbReference>
<dbReference type="InterPro" id="IPR013216">
    <property type="entry name" value="Methyltransf_11"/>
</dbReference>
<dbReference type="Pfam" id="PF08241">
    <property type="entry name" value="Methyltransf_11"/>
    <property type="match status" value="1"/>
</dbReference>
<dbReference type="EMBL" id="SOFI01000003">
    <property type="protein sequence ID" value="TFB79456.1"/>
    <property type="molecule type" value="Genomic_DNA"/>
</dbReference>
<dbReference type="GO" id="GO:0032259">
    <property type="term" value="P:methylation"/>
    <property type="evidence" value="ECO:0007669"/>
    <property type="project" value="UniProtKB-KW"/>
</dbReference>
<comment type="caution">
    <text evidence="2">The sequence shown here is derived from an EMBL/GenBank/DDBJ whole genome shotgun (WGS) entry which is preliminary data.</text>
</comment>
<dbReference type="GO" id="GO:0008757">
    <property type="term" value="F:S-adenosylmethionine-dependent methyltransferase activity"/>
    <property type="evidence" value="ECO:0007669"/>
    <property type="project" value="InterPro"/>
</dbReference>
<evidence type="ECO:0000259" key="1">
    <source>
        <dbReference type="Pfam" id="PF08241"/>
    </source>
</evidence>
<evidence type="ECO:0000313" key="2">
    <source>
        <dbReference type="EMBL" id="TFB79456.1"/>
    </source>
</evidence>
<dbReference type="SUPFAM" id="SSF53335">
    <property type="entry name" value="S-adenosyl-L-methionine-dependent methyltransferases"/>
    <property type="match status" value="1"/>
</dbReference>
<dbReference type="PANTHER" id="PTHR42912">
    <property type="entry name" value="METHYLTRANSFERASE"/>
    <property type="match status" value="1"/>
</dbReference>
<keyword evidence="2" id="KW-0489">Methyltransferase</keyword>
<evidence type="ECO:0000313" key="3">
    <source>
        <dbReference type="Proteomes" id="UP000298488"/>
    </source>
</evidence>
<protein>
    <submittedName>
        <fullName evidence="2">Class I SAM-dependent methyltransferase</fullName>
    </submittedName>
</protein>
<dbReference type="OrthoDB" id="9797252at2"/>
<keyword evidence="2" id="KW-0808">Transferase</keyword>
<proteinExistence type="predicted"/>
<name>A0A4R8VAT8_9MICO</name>
<dbReference type="Gene3D" id="3.40.50.150">
    <property type="entry name" value="Vaccinia Virus protein VP39"/>
    <property type="match status" value="1"/>
</dbReference>
<dbReference type="CDD" id="cd02440">
    <property type="entry name" value="AdoMet_MTases"/>
    <property type="match status" value="1"/>
</dbReference>
<dbReference type="InterPro" id="IPR029063">
    <property type="entry name" value="SAM-dependent_MTases_sf"/>
</dbReference>
<organism evidence="2 3">
    <name type="scientific">Terrimesophilobacter mesophilus</name>
    <dbReference type="NCBI Taxonomy" id="433647"/>
    <lineage>
        <taxon>Bacteria</taxon>
        <taxon>Bacillati</taxon>
        <taxon>Actinomycetota</taxon>
        <taxon>Actinomycetes</taxon>
        <taxon>Micrococcales</taxon>
        <taxon>Microbacteriaceae</taxon>
        <taxon>Terrimesophilobacter</taxon>
    </lineage>
</organism>
<reference evidence="2 3" key="1">
    <citation type="submission" date="2019-03" db="EMBL/GenBank/DDBJ databases">
        <title>Genomics of glacier-inhabiting Cryobacterium strains.</title>
        <authorList>
            <person name="Liu Q."/>
            <person name="Xin Y.-H."/>
        </authorList>
    </citation>
    <scope>NUCLEOTIDE SEQUENCE [LARGE SCALE GENOMIC DNA]</scope>
    <source>
        <strain evidence="2 3">CGMCC 1.10440</strain>
    </source>
</reference>
<sequence length="226" mass="25047">MPSGRSKTYWNDAARHNAAWHVATGHESESPEFFASGTSEVDEFLAFGKIELGATDVLLEIGSGVGRMTRRLAEITGSVTASDVSGEMLSKAQTNLADLDNIQYLEVDGDGTLALPDGSVNVVFSYITMQHVPTAAAQRRYFSESLRLLAPKGRVLIQFRRSGILPRLLDWAGHLGHLVQGRRTLHKAWRGARINERTLRAFASEHVTVDILPFNRRHIWVVARKS</sequence>